<evidence type="ECO:0000256" key="2">
    <source>
        <dbReference type="ARBA" id="ARBA00022801"/>
    </source>
</evidence>
<feature type="domain" description="Glycosyl hydrolase family 31 C-terminal" evidence="9">
    <location>
        <begin position="618"/>
        <end position="705"/>
    </location>
</feature>
<dbReference type="SUPFAM" id="SSF51445">
    <property type="entry name" value="(Trans)glycosidases"/>
    <property type="match status" value="1"/>
</dbReference>
<dbReference type="SUPFAM" id="SSF51011">
    <property type="entry name" value="Glycosyl hydrolase domain"/>
    <property type="match status" value="1"/>
</dbReference>
<dbReference type="EMBL" id="AWTC01000014">
    <property type="protein sequence ID" value="EST11024.1"/>
    <property type="molecule type" value="Genomic_DNA"/>
</dbReference>
<evidence type="ECO:0000256" key="1">
    <source>
        <dbReference type="ARBA" id="ARBA00007806"/>
    </source>
</evidence>
<dbReference type="GO" id="GO:0004553">
    <property type="term" value="F:hydrolase activity, hydrolyzing O-glycosyl compounds"/>
    <property type="evidence" value="ECO:0007669"/>
    <property type="project" value="InterPro"/>
</dbReference>
<comment type="caution">
    <text evidence="10">The sequence shown here is derived from an EMBL/GenBank/DDBJ whole genome shotgun (WGS) entry which is preliminary data.</text>
</comment>
<feature type="domain" description="DUF5110" evidence="8">
    <location>
        <begin position="721"/>
        <end position="788"/>
    </location>
</feature>
<dbReference type="GO" id="GO:0030246">
    <property type="term" value="F:carbohydrate binding"/>
    <property type="evidence" value="ECO:0007669"/>
    <property type="project" value="InterPro"/>
</dbReference>
<dbReference type="Proteomes" id="UP000018296">
    <property type="component" value="Unassembled WGS sequence"/>
</dbReference>
<dbReference type="OrthoDB" id="176168at2"/>
<dbReference type="Pfam" id="PF21365">
    <property type="entry name" value="Glyco_hydro_31_3rd"/>
    <property type="match status" value="1"/>
</dbReference>
<evidence type="ECO:0000256" key="5">
    <source>
        <dbReference type="SAM" id="SignalP"/>
    </source>
</evidence>
<evidence type="ECO:0000259" key="7">
    <source>
        <dbReference type="Pfam" id="PF13802"/>
    </source>
</evidence>
<dbReference type="Gene3D" id="2.60.40.1760">
    <property type="entry name" value="glycosyl hydrolase (family 31)"/>
    <property type="match status" value="1"/>
</dbReference>
<dbReference type="Pfam" id="PF17137">
    <property type="entry name" value="DUF5110"/>
    <property type="match status" value="1"/>
</dbReference>
<dbReference type="PANTHER" id="PTHR22762">
    <property type="entry name" value="ALPHA-GLUCOSIDASE"/>
    <property type="match status" value="1"/>
</dbReference>
<organism evidence="10 11">
    <name type="scientific">Sporolactobacillus laevolacticus DSM 442</name>
    <dbReference type="NCBI Taxonomy" id="1395513"/>
    <lineage>
        <taxon>Bacteria</taxon>
        <taxon>Bacillati</taxon>
        <taxon>Bacillota</taxon>
        <taxon>Bacilli</taxon>
        <taxon>Bacillales</taxon>
        <taxon>Sporolactobacillaceae</taxon>
        <taxon>Sporolactobacillus</taxon>
    </lineage>
</organism>
<feature type="signal peptide" evidence="5">
    <location>
        <begin position="1"/>
        <end position="31"/>
    </location>
</feature>
<dbReference type="InterPro" id="IPR000322">
    <property type="entry name" value="Glyco_hydro_31_TIM"/>
</dbReference>
<dbReference type="InterPro" id="IPR025887">
    <property type="entry name" value="Glyco_hydro_31_N_dom"/>
</dbReference>
<proteinExistence type="inferred from homology"/>
<dbReference type="Gene3D" id="3.20.20.80">
    <property type="entry name" value="Glycosidases"/>
    <property type="match status" value="2"/>
</dbReference>
<protein>
    <submittedName>
        <fullName evidence="10">Alpha-glucosidase</fullName>
    </submittedName>
</protein>
<dbReference type="InterPro" id="IPR048395">
    <property type="entry name" value="Glyco_hydro_31_C"/>
</dbReference>
<gene>
    <name evidence="10" type="ORF">P343_13765</name>
</gene>
<dbReference type="InterPro" id="IPR017853">
    <property type="entry name" value="GH"/>
</dbReference>
<dbReference type="AlphaFoldDB" id="V6J2N8"/>
<evidence type="ECO:0000259" key="9">
    <source>
        <dbReference type="Pfam" id="PF21365"/>
    </source>
</evidence>
<accession>V6J2N8</accession>
<dbReference type="InterPro" id="IPR033403">
    <property type="entry name" value="DUF5110"/>
</dbReference>
<dbReference type="PROSITE" id="PS00129">
    <property type="entry name" value="GLYCOSYL_HYDROL_F31_1"/>
    <property type="match status" value="1"/>
</dbReference>
<sequence>MTVIKPRFKVITSIIVALIIALTSSISTTFAAQPHPERPLDKNNLEKLTVDDAKRIKDGVKFDLGKYDGYIHFLSEDMIKVSIIPDGSAEKDSSAIAKKDWETPRFSAKEKQDHYTLKTKKITVEVNEKTFGVKILDKQGNVINEDEALNGSSSGYENGKPYVIKKTDPSENFYGFGEQTGSQLNKRGKSLANFNSDSYGYNNSTKYVYTAIPFFIGLKAGNAYGILFDNSYRTYYNMAKDSDDYYYFYADGGPLTYYFMNGPDISHVLDQYTELTGKIKLPPEWALGLQQSAWAYTPEQIENIAQTYRDKKIPLDTMNFDIDYMNGYRVFTWSDAYKKAFDTIKSIPGMHAVTINDPGVKKDDQFSVFNEGIAKDYFVKKADGTPYIGPVWAGDSGFPNFVNSQVRNWWSSNIASTLLNAGVDGIWNDMNEPAVFNDDQGLFHTLPLDSYGIDDEGNKVLHEQFHNEYGHLEDEATYNAWAAANSNKRPFVLTRDMFAGTQRYAAVWTGDSLSDWEHLQMSMPMNMNIGLSGQAFVGNDIGGFGNQATPELFARWIELGSFLPFSRIHYDQWSDRNYHQEPWSFGSDVEKISKKYIELRYQLLPYLYNAFNDASKTGKPVQQPLVYQFQKDPGTYNIDDESMFGDSLLLAPVVEQGKTSRSVYLPKGETWINYWDQKEYQGGQTITVDAPLDSMPIFVKKDSIIPTREVQQYTQQNKLTNLTLDTYLDHQASYSFYEDDGKTLDHDKGQYNITDFQVKKDGNAITFDADKKVSNYDSALQSYTLKIHEAKDPKHVVGGFQKYDRVSSLNELDNQKNGYYFDSNASILYVKVPVDHASKVIIH</sequence>
<reference evidence="10 11" key="1">
    <citation type="journal article" date="2013" name="Genome Announc.">
        <title>Genome Sequence of Sporolactobacillus laevolacticus DSM442, an Efficient Polymer-Grade D-Lactate Producer from Agricultural Waste Cottonseed as a Nitrogen Source.</title>
        <authorList>
            <person name="Wang H."/>
            <person name="Wang L."/>
            <person name="Ju J."/>
            <person name="Yu B."/>
            <person name="Ma Y."/>
        </authorList>
    </citation>
    <scope>NUCLEOTIDE SEQUENCE [LARGE SCALE GENOMIC DNA]</scope>
    <source>
        <strain evidence="10 11">DSM 442</strain>
    </source>
</reference>
<dbReference type="InterPro" id="IPR011013">
    <property type="entry name" value="Gal_mutarotase_sf_dom"/>
</dbReference>
<name>V6J2N8_9BACL</name>
<dbReference type="CDD" id="cd14752">
    <property type="entry name" value="GH31_N"/>
    <property type="match status" value="1"/>
</dbReference>
<keyword evidence="11" id="KW-1185">Reference proteome</keyword>
<dbReference type="Pfam" id="PF13802">
    <property type="entry name" value="Gal_mutarotas_2"/>
    <property type="match status" value="1"/>
</dbReference>
<evidence type="ECO:0000313" key="10">
    <source>
        <dbReference type="EMBL" id="EST11024.1"/>
    </source>
</evidence>
<dbReference type="eggNOG" id="COG1501">
    <property type="taxonomic scope" value="Bacteria"/>
</dbReference>
<dbReference type="PANTHER" id="PTHR22762:SF166">
    <property type="entry name" value="ALPHA-GLUCOSIDASE"/>
    <property type="match status" value="1"/>
</dbReference>
<dbReference type="PATRIC" id="fig|1395513.3.peg.2788"/>
<keyword evidence="5" id="KW-0732">Signal</keyword>
<keyword evidence="3 4" id="KW-0326">Glycosidase</keyword>
<dbReference type="SUPFAM" id="SSF74650">
    <property type="entry name" value="Galactose mutarotase-like"/>
    <property type="match status" value="1"/>
</dbReference>
<dbReference type="InterPro" id="IPR013780">
    <property type="entry name" value="Glyco_hydro_b"/>
</dbReference>
<evidence type="ECO:0000259" key="8">
    <source>
        <dbReference type="Pfam" id="PF17137"/>
    </source>
</evidence>
<dbReference type="CDD" id="cd06604">
    <property type="entry name" value="GH31_glucosidase_II_MalA"/>
    <property type="match status" value="1"/>
</dbReference>
<dbReference type="STRING" id="1395513.P343_13765"/>
<comment type="similarity">
    <text evidence="1 4">Belongs to the glycosyl hydrolase 31 family.</text>
</comment>
<evidence type="ECO:0000313" key="11">
    <source>
        <dbReference type="Proteomes" id="UP000018296"/>
    </source>
</evidence>
<dbReference type="GO" id="GO:0005975">
    <property type="term" value="P:carbohydrate metabolic process"/>
    <property type="evidence" value="ECO:0007669"/>
    <property type="project" value="InterPro"/>
</dbReference>
<feature type="chain" id="PRO_5004746967" evidence="5">
    <location>
        <begin position="32"/>
        <end position="843"/>
    </location>
</feature>
<dbReference type="Pfam" id="PF01055">
    <property type="entry name" value="Glyco_hydro_31_2nd"/>
    <property type="match status" value="1"/>
</dbReference>
<keyword evidence="2 4" id="KW-0378">Hydrolase</keyword>
<evidence type="ECO:0000259" key="6">
    <source>
        <dbReference type="Pfam" id="PF01055"/>
    </source>
</evidence>
<evidence type="ECO:0000256" key="4">
    <source>
        <dbReference type="RuleBase" id="RU361185"/>
    </source>
</evidence>
<evidence type="ECO:0000256" key="3">
    <source>
        <dbReference type="ARBA" id="ARBA00023295"/>
    </source>
</evidence>
<dbReference type="RefSeq" id="WP_023510986.1">
    <property type="nucleotide sequence ID" value="NZ_AWTC01000014.1"/>
</dbReference>
<feature type="domain" description="Glycoside hydrolase family 31 N-terminal" evidence="7">
    <location>
        <begin position="71"/>
        <end position="236"/>
    </location>
</feature>
<dbReference type="Gene3D" id="2.60.40.1180">
    <property type="entry name" value="Golgi alpha-mannosidase II"/>
    <property type="match status" value="2"/>
</dbReference>
<feature type="domain" description="Glycoside hydrolase family 31 TIM barrel" evidence="6">
    <location>
        <begin position="280"/>
        <end position="609"/>
    </location>
</feature>
<dbReference type="InterPro" id="IPR030458">
    <property type="entry name" value="Glyco_hydro_31_AS"/>
</dbReference>